<evidence type="ECO:0000256" key="1">
    <source>
        <dbReference type="ARBA" id="ARBA00023125"/>
    </source>
</evidence>
<dbReference type="InterPro" id="IPR039420">
    <property type="entry name" value="WalR-like"/>
</dbReference>
<evidence type="ECO:0000313" key="4">
    <source>
        <dbReference type="EMBL" id="MDO3395793.1"/>
    </source>
</evidence>
<name>A0ABT8TS28_9ACTN</name>
<dbReference type="Proteomes" id="UP001168363">
    <property type="component" value="Unassembled WGS sequence"/>
</dbReference>
<gene>
    <name evidence="4" type="ORF">QWJ41_08705</name>
</gene>
<evidence type="ECO:0000313" key="5">
    <source>
        <dbReference type="Proteomes" id="UP001168363"/>
    </source>
</evidence>
<dbReference type="PANTHER" id="PTHR43214:SF44">
    <property type="entry name" value="TWO-COMPONENT RESPONSE REGULATOR"/>
    <property type="match status" value="1"/>
</dbReference>
<dbReference type="CDD" id="cd06170">
    <property type="entry name" value="LuxR_C_like"/>
    <property type="match status" value="1"/>
</dbReference>
<dbReference type="Gene3D" id="1.10.10.10">
    <property type="entry name" value="Winged helix-like DNA-binding domain superfamily/Winged helix DNA-binding domain"/>
    <property type="match status" value="1"/>
</dbReference>
<dbReference type="InterPro" id="IPR036388">
    <property type="entry name" value="WH-like_DNA-bd_sf"/>
</dbReference>
<evidence type="ECO:0000256" key="2">
    <source>
        <dbReference type="SAM" id="MobiDB-lite"/>
    </source>
</evidence>
<protein>
    <submittedName>
        <fullName evidence="4">LuxR C-terminal-related transcriptional regulator</fullName>
    </submittedName>
</protein>
<comment type="caution">
    <text evidence="4">The sequence shown here is derived from an EMBL/GenBank/DDBJ whole genome shotgun (WGS) entry which is preliminary data.</text>
</comment>
<dbReference type="PROSITE" id="PS00622">
    <property type="entry name" value="HTH_LUXR_1"/>
    <property type="match status" value="1"/>
</dbReference>
<dbReference type="PRINTS" id="PR00038">
    <property type="entry name" value="HTHLUXR"/>
</dbReference>
<reference evidence="4" key="1">
    <citation type="submission" date="2023-06" db="EMBL/GenBank/DDBJ databases">
        <title>Genome sequence of Nocardioides sp. SOB44.</title>
        <authorList>
            <person name="Zhang G."/>
        </authorList>
    </citation>
    <scope>NUCLEOTIDE SEQUENCE</scope>
    <source>
        <strain evidence="4">SOB44</strain>
    </source>
</reference>
<feature type="region of interest" description="Disordered" evidence="2">
    <location>
        <begin position="1"/>
        <end position="25"/>
    </location>
</feature>
<dbReference type="Pfam" id="PF00196">
    <property type="entry name" value="GerE"/>
    <property type="match status" value="1"/>
</dbReference>
<dbReference type="InterPro" id="IPR016032">
    <property type="entry name" value="Sig_transdc_resp-reg_C-effctor"/>
</dbReference>
<dbReference type="InterPro" id="IPR011006">
    <property type="entry name" value="CheY-like_superfamily"/>
</dbReference>
<accession>A0ABT8TS28</accession>
<proteinExistence type="predicted"/>
<sequence>MDLAARPESNESNDPSSGSPVRSTTGSRVLFVSGRHLVGDAIRVALESRGLEMLALPATEAGQEPVSRHRLAGWRVGAALVVGDFLSTEQREAVVRLPHLPLPWLLLVDEPGDPRWSDLVAAGASSVVPSSVGLDDLVRMLDDLVMGRAIAWPGREELELEWRRLREEQEEVQRRMSSLSPRERSVLALLHDGLSVREVAELTGVREGTVRSQVKAVLRKLAVSSQLAAVAQYDRWMQQTDRS</sequence>
<dbReference type="PANTHER" id="PTHR43214">
    <property type="entry name" value="TWO-COMPONENT RESPONSE REGULATOR"/>
    <property type="match status" value="1"/>
</dbReference>
<dbReference type="SUPFAM" id="SSF52172">
    <property type="entry name" value="CheY-like"/>
    <property type="match status" value="1"/>
</dbReference>
<feature type="compositionally biased region" description="Polar residues" evidence="2">
    <location>
        <begin position="10"/>
        <end position="25"/>
    </location>
</feature>
<keyword evidence="5" id="KW-1185">Reference proteome</keyword>
<feature type="domain" description="HTH luxR-type" evidence="3">
    <location>
        <begin position="172"/>
        <end position="235"/>
    </location>
</feature>
<organism evidence="4 5">
    <name type="scientific">Nocardioides cremeus</name>
    <dbReference type="NCBI Taxonomy" id="3058044"/>
    <lineage>
        <taxon>Bacteria</taxon>
        <taxon>Bacillati</taxon>
        <taxon>Actinomycetota</taxon>
        <taxon>Actinomycetes</taxon>
        <taxon>Propionibacteriales</taxon>
        <taxon>Nocardioidaceae</taxon>
        <taxon>Nocardioides</taxon>
    </lineage>
</organism>
<dbReference type="RefSeq" id="WP_302707344.1">
    <property type="nucleotide sequence ID" value="NZ_JAULSC010000006.1"/>
</dbReference>
<dbReference type="SUPFAM" id="SSF46894">
    <property type="entry name" value="C-terminal effector domain of the bipartite response regulators"/>
    <property type="match status" value="1"/>
</dbReference>
<dbReference type="InterPro" id="IPR000792">
    <property type="entry name" value="Tscrpt_reg_LuxR_C"/>
</dbReference>
<dbReference type="SMART" id="SM00421">
    <property type="entry name" value="HTH_LUXR"/>
    <property type="match status" value="1"/>
</dbReference>
<evidence type="ECO:0000259" key="3">
    <source>
        <dbReference type="PROSITE" id="PS50043"/>
    </source>
</evidence>
<dbReference type="EMBL" id="JAULSC010000006">
    <property type="protein sequence ID" value="MDO3395793.1"/>
    <property type="molecule type" value="Genomic_DNA"/>
</dbReference>
<dbReference type="PROSITE" id="PS50043">
    <property type="entry name" value="HTH_LUXR_2"/>
    <property type="match status" value="1"/>
</dbReference>
<keyword evidence="1" id="KW-0238">DNA-binding</keyword>